<dbReference type="AlphaFoldDB" id="A0A4R7TB98"/>
<feature type="transmembrane region" description="Helical" evidence="1">
    <location>
        <begin position="67"/>
        <end position="87"/>
    </location>
</feature>
<evidence type="ECO:0000313" key="2">
    <source>
        <dbReference type="EMBL" id="TDU88706.1"/>
    </source>
</evidence>
<reference evidence="2 3" key="1">
    <citation type="submission" date="2019-03" db="EMBL/GenBank/DDBJ databases">
        <title>Genomic Encyclopedia of Type Strains, Phase III (KMG-III): the genomes of soil and plant-associated and newly described type strains.</title>
        <authorList>
            <person name="Whitman W."/>
        </authorList>
    </citation>
    <scope>NUCLEOTIDE SEQUENCE [LARGE SCALE GENOMIC DNA]</scope>
    <source>
        <strain evidence="2 3">VKM Ac-2575</strain>
    </source>
</reference>
<protein>
    <submittedName>
        <fullName evidence="2">DUF3017 family protein</fullName>
    </submittedName>
</protein>
<keyword evidence="3" id="KW-1185">Reference proteome</keyword>
<proteinExistence type="predicted"/>
<keyword evidence="1" id="KW-1133">Transmembrane helix</keyword>
<dbReference type="RefSeq" id="WP_133978373.1">
    <property type="nucleotide sequence ID" value="NZ_SOCE01000001.1"/>
</dbReference>
<keyword evidence="1" id="KW-0472">Membrane</keyword>
<feature type="transmembrane region" description="Helical" evidence="1">
    <location>
        <begin position="12"/>
        <end position="30"/>
    </location>
</feature>
<dbReference type="EMBL" id="SOCE01000001">
    <property type="protein sequence ID" value="TDU88706.1"/>
    <property type="molecule type" value="Genomic_DNA"/>
</dbReference>
<accession>A0A4R7TB98</accession>
<feature type="transmembrane region" description="Helical" evidence="1">
    <location>
        <begin position="36"/>
        <end position="55"/>
    </location>
</feature>
<evidence type="ECO:0000313" key="3">
    <source>
        <dbReference type="Proteomes" id="UP000295151"/>
    </source>
</evidence>
<evidence type="ECO:0000256" key="1">
    <source>
        <dbReference type="SAM" id="Phobius"/>
    </source>
</evidence>
<comment type="caution">
    <text evidence="2">The sequence shown here is derived from an EMBL/GenBank/DDBJ whole genome shotgun (WGS) entry which is preliminary data.</text>
</comment>
<organism evidence="2 3">
    <name type="scientific">Kribbella voronezhensis</name>
    <dbReference type="NCBI Taxonomy" id="2512212"/>
    <lineage>
        <taxon>Bacteria</taxon>
        <taxon>Bacillati</taxon>
        <taxon>Actinomycetota</taxon>
        <taxon>Actinomycetes</taxon>
        <taxon>Propionibacteriales</taxon>
        <taxon>Kribbellaceae</taxon>
        <taxon>Kribbella</taxon>
    </lineage>
</organism>
<keyword evidence="1" id="KW-0812">Transmembrane</keyword>
<dbReference type="OrthoDB" id="3831174at2"/>
<name>A0A4R7TB98_9ACTN</name>
<dbReference type="Proteomes" id="UP000295151">
    <property type="component" value="Unassembled WGS sequence"/>
</dbReference>
<sequence length="89" mass="9254">MAGEAQRRSEWPLALSVIVAAAGLVILTFYDWRNGILLFAGGVLLAGLLRAALGDDAAGLLHVRSRMFDAALLLGVGATILLLGLIVPS</sequence>
<gene>
    <name evidence="2" type="ORF">EV138_2252</name>
</gene>
<dbReference type="Pfam" id="PF11222">
    <property type="entry name" value="DUF3017"/>
    <property type="match status" value="1"/>
</dbReference>
<dbReference type="InterPro" id="IPR021385">
    <property type="entry name" value="DUF3017"/>
</dbReference>